<accession>A0AAW1HPJ8</accession>
<evidence type="ECO:0000256" key="2">
    <source>
        <dbReference type="PROSITE-ProRule" id="PRU00708"/>
    </source>
</evidence>
<dbReference type="PANTHER" id="PTHR47935">
    <property type="entry name" value="PENTATRICOPEPTIDE REPEAT-CONTAINING PROTEIN MRL1, CHLOROPLASTIC"/>
    <property type="match status" value="1"/>
</dbReference>
<keyword evidence="4" id="KW-0812">Transmembrane</keyword>
<dbReference type="AlphaFoldDB" id="A0AAW1HPJ8"/>
<feature type="repeat" description="PPR" evidence="2">
    <location>
        <begin position="535"/>
        <end position="569"/>
    </location>
</feature>
<gene>
    <name evidence="6" type="ORF">RND81_11G165200</name>
</gene>
<feature type="repeat" description="PPR" evidence="2">
    <location>
        <begin position="677"/>
        <end position="711"/>
    </location>
</feature>
<feature type="repeat" description="PPR" evidence="2">
    <location>
        <begin position="605"/>
        <end position="635"/>
    </location>
</feature>
<feature type="region of interest" description="Disordered" evidence="3">
    <location>
        <begin position="374"/>
        <end position="419"/>
    </location>
</feature>
<feature type="domain" description="PROP1-like PPR" evidence="5">
    <location>
        <begin position="502"/>
        <end position="672"/>
    </location>
</feature>
<dbReference type="InterPro" id="IPR053303">
    <property type="entry name" value="Chloroplast_PPR"/>
</dbReference>
<feature type="repeat" description="PPR" evidence="2">
    <location>
        <begin position="782"/>
        <end position="816"/>
    </location>
</feature>
<evidence type="ECO:0000259" key="5">
    <source>
        <dbReference type="Pfam" id="PF17177"/>
    </source>
</evidence>
<evidence type="ECO:0000256" key="1">
    <source>
        <dbReference type="ARBA" id="ARBA00022737"/>
    </source>
</evidence>
<dbReference type="InterPro" id="IPR002885">
    <property type="entry name" value="PPR_rpt"/>
</dbReference>
<dbReference type="EMBL" id="JBDFQZ010000011">
    <property type="protein sequence ID" value="KAK9677764.1"/>
    <property type="molecule type" value="Genomic_DNA"/>
</dbReference>
<organism evidence="6 7">
    <name type="scientific">Saponaria officinalis</name>
    <name type="common">Common soapwort</name>
    <name type="synonym">Lychnis saponaria</name>
    <dbReference type="NCBI Taxonomy" id="3572"/>
    <lineage>
        <taxon>Eukaryota</taxon>
        <taxon>Viridiplantae</taxon>
        <taxon>Streptophyta</taxon>
        <taxon>Embryophyta</taxon>
        <taxon>Tracheophyta</taxon>
        <taxon>Spermatophyta</taxon>
        <taxon>Magnoliopsida</taxon>
        <taxon>eudicotyledons</taxon>
        <taxon>Gunneridae</taxon>
        <taxon>Pentapetalae</taxon>
        <taxon>Caryophyllales</taxon>
        <taxon>Caryophyllaceae</taxon>
        <taxon>Caryophylleae</taxon>
        <taxon>Saponaria</taxon>
    </lineage>
</organism>
<proteinExistence type="predicted"/>
<feature type="repeat" description="PPR" evidence="2">
    <location>
        <begin position="747"/>
        <end position="781"/>
    </location>
</feature>
<dbReference type="PROSITE" id="PS51375">
    <property type="entry name" value="PPR"/>
    <property type="match status" value="7"/>
</dbReference>
<evidence type="ECO:0000313" key="6">
    <source>
        <dbReference type="EMBL" id="KAK9677764.1"/>
    </source>
</evidence>
<sequence>MEAFYSPSTQTLALIPRSSSSPSSSSVCLCSSRIQSIRTEFFGRDTKLRLRCSRNLKRLRSQATNRVPVALFSSLPAVAIAVAVTISAAAFVFSNLIRSKQKNNSDEVPGPPSSENKLDGGNTGEYLYVEAIKSTSQIDDDMVKLSFQDIEIPDSTLEDTPGVENVEIPDSHFDGILSDNQQSEDIDAQEPLPSFALESESSSQSEVLSAFVPKASPELDEPVSLATEKIDARALSEDTEEITLALPEASPDLNALEPQHFVDEPNLAYWETNLKITPSASAVEAKDPISNLSEKDDDHEVPKHEHYECETSNNGYTGPSREDLYSFYEHTSTSDNIALLPEVSDLSTKLSMRNNNLSWTTRTAATRMLLKDRSLASGSGGQGTAASPAGYTLNGRKDTWKKRGGPKSDTQDPSKKFHKVPDMQTMQVNGNHTSSSYMTSYNRLLRKGRLHECAELLKDMDSKEILDMSKIYHAKFFNLCRGQKAVKEAFSFAKLIPNPTLSTFNMLMSVCSAAQDSEGAFNVMRLVREAGLKADYKLYTTLISTCAKSGKVDKMFEVFHEMVNSGEEPNVHTYGALIDGCARAGQVAKAFGAYGILRSKNVKPDRVVFNALITACGQSGAVERAFDVLAEMRAELQPIDPDHITIGALMRACTSAGQADRVKGVYKMIDQYDIKGTPELYTIAVSSCSQAGDWEFACNVYADMKKKDVIPDEMFFSALIHVAGRAGKLDAAFEILQDAKTQGMNPGIVSYSSLMGACSNTKNWERALELFEQIKAMNLKPAVSTVNALITALSDAGQMQKALDVLSEMKELGLCPNDVTYSILIAASERNDDIETGLTLFYQAKADGVPFSQIMCKCLIKMCFRRFEKASTIGEPVLSFKSGRPQIDSKWSSLALTIYRDIIGAGLVPSEEMLSHTLGCLQLPQDVSLKQRLMESLEISGETSRNANFLPLVDGFAEYDLRAFSLFEEAALLGIVPCASFKDSPIVIDTRSLNAHIAKVYILTVLRGLKHRLAAGAKLPTINILLSVETTKFSSSDGEKIINVSGRVSQTVGALLRRLRLPYQGNESHGKIRITGLSVKRWFQPKLNASLGGKQSELGLFQLGLTQGILNQRRSIRTGSLSLD</sequence>
<dbReference type="Gene3D" id="1.25.40.10">
    <property type="entry name" value="Tetratricopeptide repeat domain"/>
    <property type="match status" value="3"/>
</dbReference>
<dbReference type="PANTHER" id="PTHR47935:SF1">
    <property type="entry name" value="PENTATRICOPEPTIDE REPEAT-CONTAINING PROTEIN MRL1, CHLOROPLASTIC"/>
    <property type="match status" value="1"/>
</dbReference>
<comment type="caution">
    <text evidence="6">The sequence shown here is derived from an EMBL/GenBank/DDBJ whole genome shotgun (WGS) entry which is preliminary data.</text>
</comment>
<dbReference type="FunFam" id="1.25.40.10:FF:000542">
    <property type="entry name" value="Pentatricopeptide repeat-containing protein MRL1, chloroplastic isoform X1"/>
    <property type="match status" value="1"/>
</dbReference>
<keyword evidence="4" id="KW-0472">Membrane</keyword>
<keyword evidence="7" id="KW-1185">Reference proteome</keyword>
<keyword evidence="4" id="KW-1133">Transmembrane helix</keyword>
<feature type="transmembrane region" description="Helical" evidence="4">
    <location>
        <begin position="67"/>
        <end position="93"/>
    </location>
</feature>
<dbReference type="InterPro" id="IPR011990">
    <property type="entry name" value="TPR-like_helical_dom_sf"/>
</dbReference>
<dbReference type="InterPro" id="IPR033443">
    <property type="entry name" value="PROP1-like_PPR_dom"/>
</dbReference>
<feature type="compositionally biased region" description="Basic and acidic residues" evidence="3">
    <location>
        <begin position="409"/>
        <end position="419"/>
    </location>
</feature>
<evidence type="ECO:0000256" key="4">
    <source>
        <dbReference type="SAM" id="Phobius"/>
    </source>
</evidence>
<dbReference type="NCBIfam" id="TIGR00756">
    <property type="entry name" value="PPR"/>
    <property type="match status" value="6"/>
</dbReference>
<feature type="region of interest" description="Disordered" evidence="3">
    <location>
        <begin position="102"/>
        <end position="122"/>
    </location>
</feature>
<keyword evidence="1" id="KW-0677">Repeat</keyword>
<name>A0AAW1HPJ8_SAPOF</name>
<dbReference type="Pfam" id="PF17177">
    <property type="entry name" value="PPR_long"/>
    <property type="match status" value="2"/>
</dbReference>
<feature type="repeat" description="PPR" evidence="2">
    <location>
        <begin position="712"/>
        <end position="746"/>
    </location>
</feature>
<feature type="domain" description="PROP1-like PPR" evidence="5">
    <location>
        <begin position="680"/>
        <end position="828"/>
    </location>
</feature>
<protein>
    <recommendedName>
        <fullName evidence="5">PROP1-like PPR domain-containing protein</fullName>
    </recommendedName>
</protein>
<dbReference type="Proteomes" id="UP001443914">
    <property type="component" value="Unassembled WGS sequence"/>
</dbReference>
<evidence type="ECO:0000256" key="3">
    <source>
        <dbReference type="SAM" id="MobiDB-lite"/>
    </source>
</evidence>
<evidence type="ECO:0000313" key="7">
    <source>
        <dbReference type="Proteomes" id="UP001443914"/>
    </source>
</evidence>
<feature type="repeat" description="PPR" evidence="2">
    <location>
        <begin position="570"/>
        <end position="604"/>
    </location>
</feature>
<reference evidence="6" key="1">
    <citation type="submission" date="2024-03" db="EMBL/GenBank/DDBJ databases">
        <title>WGS assembly of Saponaria officinalis var. Norfolk2.</title>
        <authorList>
            <person name="Jenkins J."/>
            <person name="Shu S."/>
            <person name="Grimwood J."/>
            <person name="Barry K."/>
            <person name="Goodstein D."/>
            <person name="Schmutz J."/>
            <person name="Leebens-Mack J."/>
            <person name="Osbourn A."/>
        </authorList>
    </citation>
    <scope>NUCLEOTIDE SEQUENCE [LARGE SCALE GENOMIC DNA]</scope>
    <source>
        <strain evidence="6">JIC</strain>
    </source>
</reference>